<evidence type="ECO:0000256" key="3">
    <source>
        <dbReference type="ARBA" id="ARBA00022475"/>
    </source>
</evidence>
<comment type="subcellular location">
    <subcellularLocation>
        <location evidence="1">Cell membrane</location>
        <topology evidence="1">Multi-pass membrane protein</topology>
    </subcellularLocation>
</comment>
<keyword evidence="9" id="KW-1185">Reference proteome</keyword>
<proteinExistence type="inferred from homology"/>
<evidence type="ECO:0000313" key="9">
    <source>
        <dbReference type="Proteomes" id="UP001279553"/>
    </source>
</evidence>
<evidence type="ECO:0000256" key="4">
    <source>
        <dbReference type="ARBA" id="ARBA00022692"/>
    </source>
</evidence>
<keyword evidence="5 7" id="KW-1133">Transmembrane helix</keyword>
<dbReference type="AlphaFoldDB" id="A0AAW9DQV6"/>
<gene>
    <name evidence="8" type="ORF">SIL87_10935</name>
</gene>
<dbReference type="InterPro" id="IPR003370">
    <property type="entry name" value="Chromate_transpt"/>
</dbReference>
<accession>A0AAW9DQV6</accession>
<protein>
    <submittedName>
        <fullName evidence="8">Chromate transporter</fullName>
    </submittedName>
</protein>
<dbReference type="PANTHER" id="PTHR43663">
    <property type="entry name" value="CHROMATE TRANSPORT PROTEIN-RELATED"/>
    <property type="match status" value="1"/>
</dbReference>
<dbReference type="Pfam" id="PF02417">
    <property type="entry name" value="Chromate_transp"/>
    <property type="match status" value="1"/>
</dbReference>
<dbReference type="GO" id="GO:0005886">
    <property type="term" value="C:plasma membrane"/>
    <property type="evidence" value="ECO:0007669"/>
    <property type="project" value="UniProtKB-SubCell"/>
</dbReference>
<dbReference type="EMBL" id="JAWXYB010000018">
    <property type="protein sequence ID" value="MDX5931281.1"/>
    <property type="molecule type" value="Genomic_DNA"/>
</dbReference>
<dbReference type="GO" id="GO:0015109">
    <property type="term" value="F:chromate transmembrane transporter activity"/>
    <property type="evidence" value="ECO:0007669"/>
    <property type="project" value="InterPro"/>
</dbReference>
<reference evidence="8 9" key="1">
    <citation type="submission" date="2023-11" db="EMBL/GenBank/DDBJ databases">
        <title>MicrobeMod: A computational toolkit for identifying prokaryotic methylation and restriction-modification with nanopore sequencing.</title>
        <authorList>
            <person name="Crits-Christoph A."/>
            <person name="Kang S.C."/>
            <person name="Lee H."/>
            <person name="Ostrov N."/>
        </authorList>
    </citation>
    <scope>NUCLEOTIDE SEQUENCE [LARGE SCALE GENOMIC DNA]</scope>
    <source>
        <strain evidence="8 9">DSMZ 700</strain>
    </source>
</reference>
<dbReference type="Proteomes" id="UP001279553">
    <property type="component" value="Unassembled WGS sequence"/>
</dbReference>
<dbReference type="PANTHER" id="PTHR43663:SF1">
    <property type="entry name" value="CHROMATE TRANSPORTER"/>
    <property type="match status" value="1"/>
</dbReference>
<organism evidence="8 9">
    <name type="scientific">Acidiphilium acidophilum</name>
    <name type="common">Thiobacillus acidophilus</name>
    <dbReference type="NCBI Taxonomy" id="76588"/>
    <lineage>
        <taxon>Bacteria</taxon>
        <taxon>Pseudomonadati</taxon>
        <taxon>Pseudomonadota</taxon>
        <taxon>Alphaproteobacteria</taxon>
        <taxon>Acetobacterales</taxon>
        <taxon>Acidocellaceae</taxon>
        <taxon>Acidiphilium</taxon>
    </lineage>
</organism>
<comment type="similarity">
    <text evidence="2">Belongs to the chromate ion transporter (CHR) (TC 2.A.51) family.</text>
</comment>
<sequence length="171" mass="17777">MILLAIVLLFAELSLLAIGGVASTLPAMARAVVARHWLTAPQFAALFGVAQASPGPNMLISTLIGLHVAGLPGALLATLAMVGPSSTLTVLVSGLWHRFREARWRRIVQAAITPITGGMVLAAAAFLLRTADHDWRLMIVSGSVTILTLRTRIHPLLLLAGGAVIGVAGLA</sequence>
<feature type="transmembrane region" description="Helical" evidence="7">
    <location>
        <begin position="74"/>
        <end position="95"/>
    </location>
</feature>
<evidence type="ECO:0000256" key="7">
    <source>
        <dbReference type="SAM" id="Phobius"/>
    </source>
</evidence>
<evidence type="ECO:0000256" key="2">
    <source>
        <dbReference type="ARBA" id="ARBA00005262"/>
    </source>
</evidence>
<feature type="transmembrane region" description="Helical" evidence="7">
    <location>
        <begin position="153"/>
        <end position="170"/>
    </location>
</feature>
<feature type="transmembrane region" description="Helical" evidence="7">
    <location>
        <begin position="107"/>
        <end position="128"/>
    </location>
</feature>
<evidence type="ECO:0000256" key="5">
    <source>
        <dbReference type="ARBA" id="ARBA00022989"/>
    </source>
</evidence>
<keyword evidence="6 7" id="KW-0472">Membrane</keyword>
<evidence type="ECO:0000256" key="1">
    <source>
        <dbReference type="ARBA" id="ARBA00004651"/>
    </source>
</evidence>
<evidence type="ECO:0000256" key="6">
    <source>
        <dbReference type="ARBA" id="ARBA00023136"/>
    </source>
</evidence>
<comment type="caution">
    <text evidence="8">The sequence shown here is derived from an EMBL/GenBank/DDBJ whole genome shotgun (WGS) entry which is preliminary data.</text>
</comment>
<dbReference type="RefSeq" id="WP_319614205.1">
    <property type="nucleotide sequence ID" value="NZ_JAWXYB010000018.1"/>
</dbReference>
<name>A0AAW9DQV6_ACIAO</name>
<keyword evidence="4 7" id="KW-0812">Transmembrane</keyword>
<evidence type="ECO:0000313" key="8">
    <source>
        <dbReference type="EMBL" id="MDX5931281.1"/>
    </source>
</evidence>
<keyword evidence="3" id="KW-1003">Cell membrane</keyword>
<dbReference type="InterPro" id="IPR052518">
    <property type="entry name" value="CHR_Transporter"/>
</dbReference>